<protein>
    <submittedName>
        <fullName evidence="3">Phosphotransferase system lactose/cellobiose-specific IIB subunit</fullName>
    </submittedName>
</protein>
<dbReference type="PROSITE" id="PS51099">
    <property type="entry name" value="PTS_EIIB_TYPE_2"/>
    <property type="match status" value="1"/>
</dbReference>
<dbReference type="GO" id="GO:0009401">
    <property type="term" value="P:phosphoenolpyruvate-dependent sugar phosphotransferase system"/>
    <property type="evidence" value="ECO:0007669"/>
    <property type="project" value="InterPro"/>
</dbReference>
<dbReference type="STRING" id="858215.Thexy_0950"/>
<reference evidence="3" key="1">
    <citation type="submission" date="2011-05" db="EMBL/GenBank/DDBJ databases">
        <title>Complete sequence of Thermoanaerobacterium xylanolyticum LX-11.</title>
        <authorList>
            <consortium name="US DOE Joint Genome Institute"/>
            <person name="Lucas S."/>
            <person name="Han J."/>
            <person name="Lapidus A."/>
            <person name="Cheng J.-F."/>
            <person name="Goodwin L."/>
            <person name="Pitluck S."/>
            <person name="Peters L."/>
            <person name="Mikhailova N."/>
            <person name="Lu M."/>
            <person name="Han C."/>
            <person name="Tapia R."/>
            <person name="Land M."/>
            <person name="Hauser L."/>
            <person name="Kyrpides N."/>
            <person name="Ivanova N."/>
            <person name="Pagani I."/>
            <person name="Hemme C."/>
            <person name="Woyke T."/>
        </authorList>
    </citation>
    <scope>NUCLEOTIDE SEQUENCE</scope>
    <source>
        <strain evidence="3">LX-11</strain>
    </source>
</reference>
<accession>F6BJT1</accession>
<dbReference type="eggNOG" id="COG3414">
    <property type="taxonomic scope" value="Bacteria"/>
</dbReference>
<evidence type="ECO:0000259" key="2">
    <source>
        <dbReference type="PROSITE" id="PS51099"/>
    </source>
</evidence>
<dbReference type="Gene3D" id="3.40.50.2300">
    <property type="match status" value="1"/>
</dbReference>
<dbReference type="GO" id="GO:0008982">
    <property type="term" value="F:protein-N(PI)-phosphohistidine-sugar phosphotransferase activity"/>
    <property type="evidence" value="ECO:0007669"/>
    <property type="project" value="InterPro"/>
</dbReference>
<dbReference type="InterPro" id="IPR036095">
    <property type="entry name" value="PTS_EIIB-like_sf"/>
</dbReference>
<dbReference type="SUPFAM" id="SSF52794">
    <property type="entry name" value="PTS system IIB component-like"/>
    <property type="match status" value="1"/>
</dbReference>
<feature type="domain" description="PTS EIIB type-2" evidence="2">
    <location>
        <begin position="10"/>
        <end position="104"/>
    </location>
</feature>
<evidence type="ECO:0000256" key="1">
    <source>
        <dbReference type="ARBA" id="ARBA00022679"/>
    </source>
</evidence>
<proteinExistence type="predicted"/>
<dbReference type="HOGENOM" id="CLU_159248_3_0_9"/>
<organism evidence="3 4">
    <name type="scientific">Thermoanaerobacterium xylanolyticum (strain ATCC 49914 / DSM 7097 / LX-11)</name>
    <dbReference type="NCBI Taxonomy" id="858215"/>
    <lineage>
        <taxon>Bacteria</taxon>
        <taxon>Bacillati</taxon>
        <taxon>Bacillota</taxon>
        <taxon>Clostridia</taxon>
        <taxon>Thermoanaerobacterales</taxon>
        <taxon>Thermoanaerobacteraceae</taxon>
        <taxon>Thermoanaerobacterium</taxon>
    </lineage>
</organism>
<name>F6BJT1_THEXL</name>
<dbReference type="EMBL" id="CP002739">
    <property type="protein sequence ID" value="AEF16988.1"/>
    <property type="molecule type" value="Genomic_DNA"/>
</dbReference>
<sequence>METGKDNKNVRALVVCADGVATSTIVLVSLREALEEEGIHAEFIQGRVIDAERMVKNGNFDFIISTAGTDLDVDIPVISGVPLLTGIGKDQIFNQIQNIVDNKYKGGK</sequence>
<keyword evidence="1 3" id="KW-0808">Transferase</keyword>
<evidence type="ECO:0000313" key="3">
    <source>
        <dbReference type="EMBL" id="AEF16988.1"/>
    </source>
</evidence>
<evidence type="ECO:0000313" key="4">
    <source>
        <dbReference type="Proteomes" id="UP000007239"/>
    </source>
</evidence>
<dbReference type="Pfam" id="PF02302">
    <property type="entry name" value="PTS_IIB"/>
    <property type="match status" value="1"/>
</dbReference>
<dbReference type="KEGG" id="txy:Thexy_0950"/>
<dbReference type="AlphaFoldDB" id="F6BJT1"/>
<dbReference type="RefSeq" id="WP_013787733.1">
    <property type="nucleotide sequence ID" value="NC_015555.1"/>
</dbReference>
<keyword evidence="4" id="KW-1185">Reference proteome</keyword>
<dbReference type="CDD" id="cd05566">
    <property type="entry name" value="PTS_IIB_galactitol"/>
    <property type="match status" value="1"/>
</dbReference>
<dbReference type="InterPro" id="IPR003501">
    <property type="entry name" value="PTS_EIIB_2/3"/>
</dbReference>
<gene>
    <name evidence="3" type="ordered locus">Thexy_0950</name>
</gene>
<dbReference type="Proteomes" id="UP000007239">
    <property type="component" value="Chromosome"/>
</dbReference>
<dbReference type="InterPro" id="IPR013011">
    <property type="entry name" value="PTS_EIIB_2"/>
</dbReference>